<dbReference type="Proteomes" id="UP001154282">
    <property type="component" value="Unassembled WGS sequence"/>
</dbReference>
<evidence type="ECO:0000313" key="2">
    <source>
        <dbReference type="EMBL" id="CAI0444212.1"/>
    </source>
</evidence>
<comment type="caution">
    <text evidence="2">The sequence shown here is derived from an EMBL/GenBank/DDBJ whole genome shotgun (WGS) entry which is preliminary data.</text>
</comment>
<feature type="non-terminal residue" evidence="2">
    <location>
        <position position="1"/>
    </location>
</feature>
<accession>A0AAV0MD70</accession>
<keyword evidence="3" id="KW-1185">Reference proteome</keyword>
<feature type="compositionally biased region" description="Basic residues" evidence="1">
    <location>
        <begin position="66"/>
        <end position="75"/>
    </location>
</feature>
<dbReference type="AlphaFoldDB" id="A0AAV0MD70"/>
<feature type="compositionally biased region" description="Pro residues" evidence="1">
    <location>
        <begin position="1"/>
        <end position="10"/>
    </location>
</feature>
<sequence length="124" mass="14072">GEIPCSPPPGTEHSSLRRRLPRGNSDRLPPQAEPVRDSEGLSHGVVWGDQSRVQGARQDSSSRSGTLRRRRRRSRVHGDSRRLREALDPAVRALYDLSLGRRRMPVGSSGGYYPTRRWETDQCW</sequence>
<protein>
    <submittedName>
        <fullName evidence="2">Uncharacterized protein</fullName>
    </submittedName>
</protein>
<evidence type="ECO:0000256" key="1">
    <source>
        <dbReference type="SAM" id="MobiDB-lite"/>
    </source>
</evidence>
<name>A0AAV0MD70_9ROSI</name>
<gene>
    <name evidence="2" type="ORF">LITE_LOCUS28013</name>
</gene>
<dbReference type="EMBL" id="CAMGYJ010000007">
    <property type="protein sequence ID" value="CAI0444212.1"/>
    <property type="molecule type" value="Genomic_DNA"/>
</dbReference>
<proteinExistence type="predicted"/>
<evidence type="ECO:0000313" key="3">
    <source>
        <dbReference type="Proteomes" id="UP001154282"/>
    </source>
</evidence>
<reference evidence="2" key="1">
    <citation type="submission" date="2022-08" db="EMBL/GenBank/DDBJ databases">
        <authorList>
            <person name="Gutierrez-Valencia J."/>
        </authorList>
    </citation>
    <scope>NUCLEOTIDE SEQUENCE</scope>
</reference>
<organism evidence="2 3">
    <name type="scientific">Linum tenue</name>
    <dbReference type="NCBI Taxonomy" id="586396"/>
    <lineage>
        <taxon>Eukaryota</taxon>
        <taxon>Viridiplantae</taxon>
        <taxon>Streptophyta</taxon>
        <taxon>Embryophyta</taxon>
        <taxon>Tracheophyta</taxon>
        <taxon>Spermatophyta</taxon>
        <taxon>Magnoliopsida</taxon>
        <taxon>eudicotyledons</taxon>
        <taxon>Gunneridae</taxon>
        <taxon>Pentapetalae</taxon>
        <taxon>rosids</taxon>
        <taxon>fabids</taxon>
        <taxon>Malpighiales</taxon>
        <taxon>Linaceae</taxon>
        <taxon>Linum</taxon>
    </lineage>
</organism>
<feature type="region of interest" description="Disordered" evidence="1">
    <location>
        <begin position="1"/>
        <end position="81"/>
    </location>
</feature>